<dbReference type="InterPro" id="IPR015422">
    <property type="entry name" value="PyrdxlP-dep_Trfase_small"/>
</dbReference>
<accession>A0A9X2KTA7</accession>
<name>A0A9X2KTA7_9GAMM</name>
<evidence type="ECO:0000256" key="1">
    <source>
        <dbReference type="ARBA" id="ARBA00001933"/>
    </source>
</evidence>
<protein>
    <recommendedName>
        <fullName evidence="3">Aminotransferase</fullName>
        <ecNumber evidence="3">2.6.1.-</ecNumber>
    </recommendedName>
</protein>
<reference evidence="5" key="1">
    <citation type="submission" date="2022-05" db="EMBL/GenBank/DDBJ databases">
        <authorList>
            <person name="Sun H.-N."/>
        </authorList>
    </citation>
    <scope>NUCLEOTIDE SEQUENCE</scope>
    <source>
        <strain evidence="5">HB14</strain>
    </source>
</reference>
<dbReference type="InterPro" id="IPR004839">
    <property type="entry name" value="Aminotransferase_I/II_large"/>
</dbReference>
<dbReference type="CDD" id="cd00609">
    <property type="entry name" value="AAT_like"/>
    <property type="match status" value="1"/>
</dbReference>
<comment type="cofactor">
    <cofactor evidence="1 3">
        <name>pyridoxal 5'-phosphate</name>
        <dbReference type="ChEBI" id="CHEBI:597326"/>
    </cofactor>
</comment>
<dbReference type="PROSITE" id="PS00105">
    <property type="entry name" value="AA_TRANSFER_CLASS_1"/>
    <property type="match status" value="1"/>
</dbReference>
<comment type="similarity">
    <text evidence="3">Belongs to the class-I pyridoxal-phosphate-dependent aminotransferase family.</text>
</comment>
<gene>
    <name evidence="5" type="ORF">M6D89_07135</name>
</gene>
<evidence type="ECO:0000313" key="6">
    <source>
        <dbReference type="Proteomes" id="UP001139319"/>
    </source>
</evidence>
<dbReference type="SUPFAM" id="SSF53383">
    <property type="entry name" value="PLP-dependent transferases"/>
    <property type="match status" value="1"/>
</dbReference>
<dbReference type="EC" id="2.6.1.-" evidence="3"/>
<dbReference type="GO" id="GO:0008483">
    <property type="term" value="F:transaminase activity"/>
    <property type="evidence" value="ECO:0007669"/>
    <property type="project" value="UniProtKB-KW"/>
</dbReference>
<proteinExistence type="inferred from homology"/>
<keyword evidence="3 5" id="KW-0032">Aminotransferase</keyword>
<evidence type="ECO:0000313" key="5">
    <source>
        <dbReference type="EMBL" id="MCP8899069.1"/>
    </source>
</evidence>
<evidence type="ECO:0000256" key="3">
    <source>
        <dbReference type="RuleBase" id="RU000481"/>
    </source>
</evidence>
<comment type="caution">
    <text evidence="5">The sequence shown here is derived from an EMBL/GenBank/DDBJ whole genome shotgun (WGS) entry which is preliminary data.</text>
</comment>
<dbReference type="Gene3D" id="3.40.640.10">
    <property type="entry name" value="Type I PLP-dependent aspartate aminotransferase-like (Major domain)"/>
    <property type="match status" value="1"/>
</dbReference>
<dbReference type="GO" id="GO:0030170">
    <property type="term" value="F:pyridoxal phosphate binding"/>
    <property type="evidence" value="ECO:0007669"/>
    <property type="project" value="InterPro"/>
</dbReference>
<dbReference type="PANTHER" id="PTHR42885">
    <property type="entry name" value="HISTIDINOL-PHOSPHATE AMINOTRANSFERASE-RELATED"/>
    <property type="match status" value="1"/>
</dbReference>
<dbReference type="InterPro" id="IPR004838">
    <property type="entry name" value="NHTrfase_class1_PyrdxlP-BS"/>
</dbReference>
<organism evidence="5 6">
    <name type="scientific">Gilvimarinus xylanilyticus</name>
    <dbReference type="NCBI Taxonomy" id="2944139"/>
    <lineage>
        <taxon>Bacteria</taxon>
        <taxon>Pseudomonadati</taxon>
        <taxon>Pseudomonadota</taxon>
        <taxon>Gammaproteobacteria</taxon>
        <taxon>Cellvibrionales</taxon>
        <taxon>Cellvibrionaceae</taxon>
        <taxon>Gilvimarinus</taxon>
    </lineage>
</organism>
<keyword evidence="2" id="KW-0663">Pyridoxal phosphate</keyword>
<keyword evidence="3" id="KW-0808">Transferase</keyword>
<feature type="domain" description="Aminotransferase class I/classII large" evidence="4">
    <location>
        <begin position="54"/>
        <end position="294"/>
    </location>
</feature>
<dbReference type="RefSeq" id="WP_253967330.1">
    <property type="nucleotide sequence ID" value="NZ_JAMFTH010000001.1"/>
</dbReference>
<dbReference type="Proteomes" id="UP001139319">
    <property type="component" value="Unassembled WGS sequence"/>
</dbReference>
<dbReference type="Gene3D" id="3.90.1150.10">
    <property type="entry name" value="Aspartate Aminotransferase, domain 1"/>
    <property type="match status" value="1"/>
</dbReference>
<dbReference type="EMBL" id="JAMFTH010000001">
    <property type="protein sequence ID" value="MCP8899069.1"/>
    <property type="molecule type" value="Genomic_DNA"/>
</dbReference>
<dbReference type="Pfam" id="PF00155">
    <property type="entry name" value="Aminotran_1_2"/>
    <property type="match status" value="1"/>
</dbReference>
<dbReference type="PANTHER" id="PTHR42885:SF1">
    <property type="entry name" value="THREONINE-PHOSPHATE DECARBOXYLASE"/>
    <property type="match status" value="1"/>
</dbReference>
<evidence type="ECO:0000256" key="2">
    <source>
        <dbReference type="ARBA" id="ARBA00022898"/>
    </source>
</evidence>
<keyword evidence="6" id="KW-1185">Reference proteome</keyword>
<reference evidence="5" key="2">
    <citation type="submission" date="2023-01" db="EMBL/GenBank/DDBJ databases">
        <title>Gilvimarinus xylanilyticus HB14 isolated from Caulerpa lentillifera aquaculture base in Hainan, China.</title>
        <authorList>
            <person name="Zhang Y.-J."/>
        </authorList>
    </citation>
    <scope>NUCLEOTIDE SEQUENCE</scope>
    <source>
        <strain evidence="5">HB14</strain>
    </source>
</reference>
<evidence type="ECO:0000259" key="4">
    <source>
        <dbReference type="Pfam" id="PF00155"/>
    </source>
</evidence>
<sequence length="358" mass="39313">MNQIPGHGGDLRRACERYGIPLSQWQDLSTGISPWGFPVGAVPETVWRDLPVDTSALQHAAADYYGVSADAVVPAPGSQAAISIVPGLLPPAVVALPACGYTEHEIHWQNAGHTPLYYHTPAQLLQLAKQGAVTHAVIINPNNPTAEFYSAAGLRQLHNQLTGYLLVDEAFMDFDPAESMATSVADCERLCVLRSLGKFFGLAGLRLGFLLSRGEVAERFRARLDPWAVSHPALWVGEQALQNRQWQARQVRRIALMQSRLMQLLTDFIDRLDLEVALSPAGLFVSLSGPAASLEHLHGALARRAIFTRWGYRDCNAPRDATDQPYRVYLRVGLPPDGGVRLKAALNQIEQEWTCITL</sequence>
<dbReference type="InterPro" id="IPR015424">
    <property type="entry name" value="PyrdxlP-dep_Trfase"/>
</dbReference>
<dbReference type="InterPro" id="IPR015421">
    <property type="entry name" value="PyrdxlP-dep_Trfase_major"/>
</dbReference>
<dbReference type="AlphaFoldDB" id="A0A9X2KTA7"/>